<feature type="compositionally biased region" description="Acidic residues" evidence="1">
    <location>
        <begin position="344"/>
        <end position="354"/>
    </location>
</feature>
<evidence type="ECO:0000259" key="2">
    <source>
        <dbReference type="Pfam" id="PF05699"/>
    </source>
</evidence>
<organism evidence="3 4">
    <name type="scientific">Aldrovandia affinis</name>
    <dbReference type="NCBI Taxonomy" id="143900"/>
    <lineage>
        <taxon>Eukaryota</taxon>
        <taxon>Metazoa</taxon>
        <taxon>Chordata</taxon>
        <taxon>Craniata</taxon>
        <taxon>Vertebrata</taxon>
        <taxon>Euteleostomi</taxon>
        <taxon>Actinopterygii</taxon>
        <taxon>Neopterygii</taxon>
        <taxon>Teleostei</taxon>
        <taxon>Notacanthiformes</taxon>
        <taxon>Halosauridae</taxon>
        <taxon>Aldrovandia</taxon>
    </lineage>
</organism>
<dbReference type="GO" id="GO:0046983">
    <property type="term" value="F:protein dimerization activity"/>
    <property type="evidence" value="ECO:0007669"/>
    <property type="project" value="InterPro"/>
</dbReference>
<dbReference type="Pfam" id="PF05699">
    <property type="entry name" value="Dimer_Tnp_hAT"/>
    <property type="match status" value="1"/>
</dbReference>
<feature type="region of interest" description="Disordered" evidence="1">
    <location>
        <begin position="274"/>
        <end position="363"/>
    </location>
</feature>
<dbReference type="InterPro" id="IPR008906">
    <property type="entry name" value="HATC_C_dom"/>
</dbReference>
<gene>
    <name evidence="3" type="ORF">AAFF_G00020120</name>
</gene>
<dbReference type="AlphaFoldDB" id="A0AAD7VYH6"/>
<name>A0AAD7VYH6_9TELE</name>
<accession>A0AAD7VYH6</accession>
<evidence type="ECO:0000313" key="3">
    <source>
        <dbReference type="EMBL" id="KAJ8358257.1"/>
    </source>
</evidence>
<feature type="domain" description="HAT C-terminal dimerisation" evidence="2">
    <location>
        <begin position="176"/>
        <end position="238"/>
    </location>
</feature>
<protein>
    <recommendedName>
        <fullName evidence="2">HAT C-terminal dimerisation domain-containing protein</fullName>
    </recommendedName>
</protein>
<dbReference type="InterPro" id="IPR012337">
    <property type="entry name" value="RNaseH-like_sf"/>
</dbReference>
<sequence length="400" mass="44599">MEAFLLKPKDDCHSDKLFKDDEDGDGKPLELQVYLSFLNNVLKIFHDVVLLLEGEDGTVCELYDMMLTLKTKLQQRQMDSFFGMETSAILQQFPDAKAAAIKHDLSIFYQAALNYLEKWYNFTDNNYQKNVASLALKSKFTFSHLCDAVDALQIRGKLDMDELYDEYCVTLPRQQDIVERRAPVVEKWSTLLQGTKTPNLTAVASFLFSIPITNASVERVFSHMTAAWTDQRNRCSVELIKSEIQVKNNFGYSCSSSADGDGAVEVVAQAAMSLEPIDSEPGEAWGDSPGPEGEEGYATPPENAGIRRKRGSSPGEGRPRRRKKPQSQFETANKYDVLSSESGMDSETETETETETLSPRTPVEHFFSTMVGFGSKLLDQAEGMDSEIPPTPSGLVGEEN</sequence>
<dbReference type="Proteomes" id="UP001221898">
    <property type="component" value="Unassembled WGS sequence"/>
</dbReference>
<reference evidence="3" key="1">
    <citation type="journal article" date="2023" name="Science">
        <title>Genome structures resolve the early diversification of teleost fishes.</title>
        <authorList>
            <person name="Parey E."/>
            <person name="Louis A."/>
            <person name="Montfort J."/>
            <person name="Bouchez O."/>
            <person name="Roques C."/>
            <person name="Iampietro C."/>
            <person name="Lluch J."/>
            <person name="Castinel A."/>
            <person name="Donnadieu C."/>
            <person name="Desvignes T."/>
            <person name="Floi Bucao C."/>
            <person name="Jouanno E."/>
            <person name="Wen M."/>
            <person name="Mejri S."/>
            <person name="Dirks R."/>
            <person name="Jansen H."/>
            <person name="Henkel C."/>
            <person name="Chen W.J."/>
            <person name="Zahm M."/>
            <person name="Cabau C."/>
            <person name="Klopp C."/>
            <person name="Thompson A.W."/>
            <person name="Robinson-Rechavi M."/>
            <person name="Braasch I."/>
            <person name="Lecointre G."/>
            <person name="Bobe J."/>
            <person name="Postlethwait J.H."/>
            <person name="Berthelot C."/>
            <person name="Roest Crollius H."/>
            <person name="Guiguen Y."/>
        </authorList>
    </citation>
    <scope>NUCLEOTIDE SEQUENCE</scope>
    <source>
        <strain evidence="3">NC1722</strain>
    </source>
</reference>
<evidence type="ECO:0000313" key="4">
    <source>
        <dbReference type="Proteomes" id="UP001221898"/>
    </source>
</evidence>
<dbReference type="SUPFAM" id="SSF53098">
    <property type="entry name" value="Ribonuclease H-like"/>
    <property type="match status" value="1"/>
</dbReference>
<proteinExistence type="predicted"/>
<dbReference type="EMBL" id="JAINUG010001076">
    <property type="protein sequence ID" value="KAJ8358257.1"/>
    <property type="molecule type" value="Genomic_DNA"/>
</dbReference>
<feature type="region of interest" description="Disordered" evidence="1">
    <location>
        <begin position="380"/>
        <end position="400"/>
    </location>
</feature>
<comment type="caution">
    <text evidence="3">The sequence shown here is derived from an EMBL/GenBank/DDBJ whole genome shotgun (WGS) entry which is preliminary data.</text>
</comment>
<keyword evidence="4" id="KW-1185">Reference proteome</keyword>
<evidence type="ECO:0000256" key="1">
    <source>
        <dbReference type="SAM" id="MobiDB-lite"/>
    </source>
</evidence>